<evidence type="ECO:0000313" key="3">
    <source>
        <dbReference type="Proteomes" id="UP000765509"/>
    </source>
</evidence>
<protein>
    <submittedName>
        <fullName evidence="2">Uncharacterized protein</fullName>
    </submittedName>
</protein>
<feature type="region of interest" description="Disordered" evidence="1">
    <location>
        <begin position="1"/>
        <end position="51"/>
    </location>
</feature>
<comment type="caution">
    <text evidence="2">The sequence shown here is derived from an EMBL/GenBank/DDBJ whole genome shotgun (WGS) entry which is preliminary data.</text>
</comment>
<dbReference type="EMBL" id="AVOT02062341">
    <property type="protein sequence ID" value="MBW0555387.1"/>
    <property type="molecule type" value="Genomic_DNA"/>
</dbReference>
<accession>A0A9Q3J461</accession>
<organism evidence="2 3">
    <name type="scientific">Austropuccinia psidii MF-1</name>
    <dbReference type="NCBI Taxonomy" id="1389203"/>
    <lineage>
        <taxon>Eukaryota</taxon>
        <taxon>Fungi</taxon>
        <taxon>Dikarya</taxon>
        <taxon>Basidiomycota</taxon>
        <taxon>Pucciniomycotina</taxon>
        <taxon>Pucciniomycetes</taxon>
        <taxon>Pucciniales</taxon>
        <taxon>Sphaerophragmiaceae</taxon>
        <taxon>Austropuccinia</taxon>
    </lineage>
</organism>
<dbReference type="AlphaFoldDB" id="A0A9Q3J461"/>
<feature type="compositionally biased region" description="Polar residues" evidence="1">
    <location>
        <begin position="94"/>
        <end position="110"/>
    </location>
</feature>
<reference evidence="2" key="1">
    <citation type="submission" date="2021-03" db="EMBL/GenBank/DDBJ databases">
        <title>Draft genome sequence of rust myrtle Austropuccinia psidii MF-1, a brazilian biotype.</title>
        <authorList>
            <person name="Quecine M.C."/>
            <person name="Pachon D.M.R."/>
            <person name="Bonatelli M.L."/>
            <person name="Correr F.H."/>
            <person name="Franceschini L.M."/>
            <person name="Leite T.F."/>
            <person name="Margarido G.R.A."/>
            <person name="Almeida C.A."/>
            <person name="Ferrarezi J.A."/>
            <person name="Labate C.A."/>
        </authorList>
    </citation>
    <scope>NUCLEOTIDE SEQUENCE</scope>
    <source>
        <strain evidence="2">MF-1</strain>
    </source>
</reference>
<keyword evidence="3" id="KW-1185">Reference proteome</keyword>
<evidence type="ECO:0000256" key="1">
    <source>
        <dbReference type="SAM" id="MobiDB-lite"/>
    </source>
</evidence>
<dbReference type="Proteomes" id="UP000765509">
    <property type="component" value="Unassembled WGS sequence"/>
</dbReference>
<evidence type="ECO:0000313" key="2">
    <source>
        <dbReference type="EMBL" id="MBW0555387.1"/>
    </source>
</evidence>
<proteinExistence type="predicted"/>
<sequence length="142" mass="15570">MNNNSGHSREAPNNPSNHIDVDPEVEIIPQKGKKKRGPSGGESIQGSAIAQRKVIEMPIISETELKLKISNSNGNKSYSEGSNRHIHEPVQMVPHSTQRQGLGNVTSNPPRSDELLAYPQGISPEEGNSEILKWIEFTIIQA</sequence>
<feature type="compositionally biased region" description="Polar residues" evidence="1">
    <location>
        <begin position="1"/>
        <end position="17"/>
    </location>
</feature>
<gene>
    <name evidence="2" type="ORF">O181_095102</name>
</gene>
<name>A0A9Q3J461_9BASI</name>
<feature type="region of interest" description="Disordered" evidence="1">
    <location>
        <begin position="94"/>
        <end position="114"/>
    </location>
</feature>